<feature type="binding site" evidence="4">
    <location>
        <position position="44"/>
    </location>
    <ligand>
        <name>ATP</name>
        <dbReference type="ChEBI" id="CHEBI:30616"/>
    </ligand>
</feature>
<evidence type="ECO:0000256" key="2">
    <source>
        <dbReference type="ARBA" id="ARBA00022741"/>
    </source>
</evidence>
<accession>A0A196SGT3</accession>
<dbReference type="InterPro" id="IPR050629">
    <property type="entry name" value="STE20/SPS1-PAK"/>
</dbReference>
<dbReference type="AlphaFoldDB" id="A0A196SGT3"/>
<dbReference type="PANTHER" id="PTHR48012:SF2">
    <property type="entry name" value="STERILE20-LIKE KINASE, ISOFORM B"/>
    <property type="match status" value="1"/>
</dbReference>
<sequence>MSEEKTSQYQCMERLGEGGFGEVFKALDTVANDYVAVKKIRAVKSDARIQSEGNLLKKCNSKYVVRYYDVIQNEGEIWIVMEYCHCGSLAAFLGRGSRLNEDELRDISACSLLGLNYLHNLKVIHRDIKPDNLFISESGLVKLGDFGLAVQLEHSCSKRDTTCGTSLYMAPEVYEGGAELKSDVWSLGISLIELAERKNPYAEYTSAQVMNRVINKEPPSLSSSKWSAAFVDFVAKCLVKDVEERWSVKQLMEHPFVKDAVERIKSVGNAAILLELAKKVGNARATEAGSESMNLMPMTRIGNLNEVMQSDEEEKAGNSGEANKLLDRVMVIRSDDDLMEMDEEAGRVEVMNGACNDRDITFWKLSCQLTLKQLVVGDECLQHVKELKLEGFVELEKVEIGEKCFCLGSECVFEVRECEKLESVRIGDGSFVDVVSVVFEDLNRLKSIVLGKDVFRGDDEESALVLKNLGELNELMGKVRALKNVKSVELVGLPRLTKCVLLTAFRGVEEVKMKNAGKLEENEVLKEVKKRREVEEEKEKEEEKRRKEELQIAKNELTVTNKGEFSNANCHRVGVMVVSDHCCNESGFVELDLTGFVNLRELNVGDECFENVNKVKLIGLKRLERVVIGKNSFTKEKNWGEL</sequence>
<dbReference type="InterPro" id="IPR017441">
    <property type="entry name" value="Protein_kinase_ATP_BS"/>
</dbReference>
<keyword evidence="3 4" id="KW-0067">ATP-binding</keyword>
<dbReference type="SMART" id="SM00220">
    <property type="entry name" value="S_TKc"/>
    <property type="match status" value="1"/>
</dbReference>
<evidence type="ECO:0000256" key="1">
    <source>
        <dbReference type="ARBA" id="ARBA00012513"/>
    </source>
</evidence>
<dbReference type="Proteomes" id="UP000078348">
    <property type="component" value="Unassembled WGS sequence"/>
</dbReference>
<dbReference type="Pfam" id="PF00069">
    <property type="entry name" value="Pkinase"/>
    <property type="match status" value="1"/>
</dbReference>
<dbReference type="EMBL" id="LXWW01000148">
    <property type="protein sequence ID" value="OAO15367.1"/>
    <property type="molecule type" value="Genomic_DNA"/>
</dbReference>
<name>A0A196SGT3_BLAHN</name>
<dbReference type="InterPro" id="IPR000719">
    <property type="entry name" value="Prot_kinase_dom"/>
</dbReference>
<evidence type="ECO:0000313" key="7">
    <source>
        <dbReference type="EMBL" id="OAO15367.1"/>
    </source>
</evidence>
<dbReference type="GO" id="GO:0005524">
    <property type="term" value="F:ATP binding"/>
    <property type="evidence" value="ECO:0007669"/>
    <property type="project" value="UniProtKB-UniRule"/>
</dbReference>
<dbReference type="CDD" id="cd05122">
    <property type="entry name" value="PKc_STE"/>
    <property type="match status" value="1"/>
</dbReference>
<dbReference type="STRING" id="478820.A0A196SGT3"/>
<evidence type="ECO:0000256" key="4">
    <source>
        <dbReference type="PROSITE-ProRule" id="PRU10141"/>
    </source>
</evidence>
<dbReference type="InterPro" id="IPR032675">
    <property type="entry name" value="LRR_dom_sf"/>
</dbReference>
<feature type="domain" description="Protein kinase" evidence="6">
    <location>
        <begin position="9"/>
        <end position="257"/>
    </location>
</feature>
<dbReference type="PROSITE" id="PS00107">
    <property type="entry name" value="PROTEIN_KINASE_ATP"/>
    <property type="match status" value="1"/>
</dbReference>
<dbReference type="Gene3D" id="1.10.510.10">
    <property type="entry name" value="Transferase(Phosphotransferase) domain 1"/>
    <property type="match status" value="1"/>
</dbReference>
<keyword evidence="5" id="KW-0175">Coiled coil</keyword>
<protein>
    <recommendedName>
        <fullName evidence="1">non-specific serine/threonine protein kinase</fullName>
        <ecNumber evidence="1">2.7.11.1</ecNumber>
    </recommendedName>
</protein>
<dbReference type="Gene3D" id="3.80.10.10">
    <property type="entry name" value="Ribonuclease Inhibitor"/>
    <property type="match status" value="1"/>
</dbReference>
<dbReference type="InterPro" id="IPR008271">
    <property type="entry name" value="Ser/Thr_kinase_AS"/>
</dbReference>
<dbReference type="PANTHER" id="PTHR48012">
    <property type="entry name" value="STERILE20-LIKE KINASE, ISOFORM B-RELATED"/>
    <property type="match status" value="1"/>
</dbReference>
<evidence type="ECO:0000256" key="5">
    <source>
        <dbReference type="SAM" id="Coils"/>
    </source>
</evidence>
<organism evidence="7 8">
    <name type="scientific">Blastocystis sp. subtype 1 (strain ATCC 50177 / NandII)</name>
    <dbReference type="NCBI Taxonomy" id="478820"/>
    <lineage>
        <taxon>Eukaryota</taxon>
        <taxon>Sar</taxon>
        <taxon>Stramenopiles</taxon>
        <taxon>Bigyra</taxon>
        <taxon>Opalozoa</taxon>
        <taxon>Opalinata</taxon>
        <taxon>Blastocystidae</taxon>
        <taxon>Blastocystis</taxon>
    </lineage>
</organism>
<evidence type="ECO:0000259" key="6">
    <source>
        <dbReference type="PROSITE" id="PS50011"/>
    </source>
</evidence>
<keyword evidence="8" id="KW-1185">Reference proteome</keyword>
<gene>
    <name evidence="7" type="ORF">AV274_2921</name>
</gene>
<dbReference type="GO" id="GO:0005737">
    <property type="term" value="C:cytoplasm"/>
    <property type="evidence" value="ECO:0007669"/>
    <property type="project" value="TreeGrafter"/>
</dbReference>
<dbReference type="PROSITE" id="PS00108">
    <property type="entry name" value="PROTEIN_KINASE_ST"/>
    <property type="match status" value="1"/>
</dbReference>
<proteinExistence type="predicted"/>
<dbReference type="SUPFAM" id="SSF56112">
    <property type="entry name" value="Protein kinase-like (PK-like)"/>
    <property type="match status" value="1"/>
</dbReference>
<dbReference type="GO" id="GO:0004674">
    <property type="term" value="F:protein serine/threonine kinase activity"/>
    <property type="evidence" value="ECO:0007669"/>
    <property type="project" value="UniProtKB-EC"/>
</dbReference>
<comment type="caution">
    <text evidence="7">The sequence shown here is derived from an EMBL/GenBank/DDBJ whole genome shotgun (WGS) entry which is preliminary data.</text>
</comment>
<keyword evidence="7" id="KW-0418">Kinase</keyword>
<dbReference type="InterPro" id="IPR011009">
    <property type="entry name" value="Kinase-like_dom_sf"/>
</dbReference>
<feature type="coiled-coil region" evidence="5">
    <location>
        <begin position="518"/>
        <end position="560"/>
    </location>
</feature>
<keyword evidence="7" id="KW-0808">Transferase</keyword>
<dbReference type="EC" id="2.7.11.1" evidence="1"/>
<keyword evidence="2 4" id="KW-0547">Nucleotide-binding</keyword>
<reference evidence="7 8" key="1">
    <citation type="submission" date="2016-05" db="EMBL/GenBank/DDBJ databases">
        <title>Nuclear genome of Blastocystis sp. subtype 1 NandII.</title>
        <authorList>
            <person name="Gentekaki E."/>
            <person name="Curtis B."/>
            <person name="Stairs C."/>
            <person name="Eme L."/>
            <person name="Herman E."/>
            <person name="Klimes V."/>
            <person name="Arias M.C."/>
            <person name="Elias M."/>
            <person name="Hilliou F."/>
            <person name="Klute M."/>
            <person name="Malik S.-B."/>
            <person name="Pightling A."/>
            <person name="Rachubinski R."/>
            <person name="Salas D."/>
            <person name="Schlacht A."/>
            <person name="Suga H."/>
            <person name="Archibald J."/>
            <person name="Ball S.G."/>
            <person name="Clark G."/>
            <person name="Dacks J."/>
            <person name="Van Der Giezen M."/>
            <person name="Tsaousis A."/>
            <person name="Roger A."/>
        </authorList>
    </citation>
    <scope>NUCLEOTIDE SEQUENCE [LARGE SCALE GENOMIC DNA]</scope>
    <source>
        <strain evidence="8">ATCC 50177 / NandII</strain>
    </source>
</reference>
<evidence type="ECO:0000313" key="8">
    <source>
        <dbReference type="Proteomes" id="UP000078348"/>
    </source>
</evidence>
<dbReference type="PROSITE" id="PS50011">
    <property type="entry name" value="PROTEIN_KINASE_DOM"/>
    <property type="match status" value="1"/>
</dbReference>
<evidence type="ECO:0000256" key="3">
    <source>
        <dbReference type="ARBA" id="ARBA00022840"/>
    </source>
</evidence>
<dbReference type="FunFam" id="1.10.510.10:FF:000571">
    <property type="entry name" value="Maternal embryonic leucine zipper kinase"/>
    <property type="match status" value="1"/>
</dbReference>